<evidence type="ECO:0000313" key="2">
    <source>
        <dbReference type="Proteomes" id="UP000236745"/>
    </source>
</evidence>
<reference evidence="1 2" key="1">
    <citation type="submission" date="2016-10" db="EMBL/GenBank/DDBJ databases">
        <authorList>
            <person name="de Groot N.N."/>
        </authorList>
    </citation>
    <scope>NUCLEOTIDE SEQUENCE [LARGE SCALE GENOMIC DNA]</scope>
    <source>
        <strain evidence="1 2">DSM 22012</strain>
    </source>
</reference>
<evidence type="ECO:0000313" key="1">
    <source>
        <dbReference type="EMBL" id="SEF73647.1"/>
    </source>
</evidence>
<protein>
    <submittedName>
        <fullName evidence="1">Zn-binding Pro-Ala-Ala-Arg (PAAR) domain-containing protein, incolved in TypeVI secretion</fullName>
    </submittedName>
</protein>
<dbReference type="AlphaFoldDB" id="A0A1H5UHB3"/>
<name>A0A1H5UHB3_9GAMM</name>
<dbReference type="EMBL" id="FNVQ01000001">
    <property type="protein sequence ID" value="SEF73647.1"/>
    <property type="molecule type" value="Genomic_DNA"/>
</dbReference>
<dbReference type="Proteomes" id="UP000236745">
    <property type="component" value="Unassembled WGS sequence"/>
</dbReference>
<proteinExistence type="predicted"/>
<gene>
    <name evidence="1" type="ORF">SAMN05444390_101362</name>
</gene>
<dbReference type="InterPro" id="IPR008727">
    <property type="entry name" value="PAAR_motif"/>
</dbReference>
<dbReference type="RefSeq" id="WP_104001363.1">
    <property type="nucleotide sequence ID" value="NZ_FNVQ01000001.1"/>
</dbReference>
<keyword evidence="2" id="KW-1185">Reference proteome</keyword>
<dbReference type="Pfam" id="PF05488">
    <property type="entry name" value="PAAR_motif"/>
    <property type="match status" value="1"/>
</dbReference>
<dbReference type="CDD" id="cd14744">
    <property type="entry name" value="PAAR_CT_2"/>
    <property type="match status" value="1"/>
</dbReference>
<accession>A0A1H5UHB3</accession>
<dbReference type="Gene3D" id="2.60.200.60">
    <property type="match status" value="1"/>
</dbReference>
<organism evidence="1 2">
    <name type="scientific">Marinobacterium lutimaris</name>
    <dbReference type="NCBI Taxonomy" id="568106"/>
    <lineage>
        <taxon>Bacteria</taxon>
        <taxon>Pseudomonadati</taxon>
        <taxon>Pseudomonadota</taxon>
        <taxon>Gammaproteobacteria</taxon>
        <taxon>Oceanospirillales</taxon>
        <taxon>Oceanospirillaceae</taxon>
        <taxon>Marinobacterium</taxon>
    </lineage>
</organism>
<dbReference type="OrthoDB" id="9204728at2"/>
<sequence length="89" mass="8975">MKGIVVLGDATTHGGKVISAQSNYLIDGKPVACVGDTVTCPKKGHGGTTVIVEGHPTMKINGKPVALHGHKTACGASLISSHNGHSGHE</sequence>